<dbReference type="AlphaFoldDB" id="A0A2H5X8N8"/>
<dbReference type="InterPro" id="IPR036569">
    <property type="entry name" value="RpiB_LacA_LacB_sf"/>
</dbReference>
<dbReference type="EC" id="5.3.1.6" evidence="5"/>
<evidence type="ECO:0000256" key="5">
    <source>
        <dbReference type="ARBA" id="ARBA00011959"/>
    </source>
</evidence>
<proteinExistence type="inferred from homology"/>
<dbReference type="NCBIfam" id="TIGR01120">
    <property type="entry name" value="rpiB"/>
    <property type="match status" value="1"/>
</dbReference>
<dbReference type="NCBIfam" id="TIGR02133">
    <property type="entry name" value="RPI_actino"/>
    <property type="match status" value="1"/>
</dbReference>
<dbReference type="SUPFAM" id="SSF89623">
    <property type="entry name" value="Ribose/Galactose isomerase RpiB/AlsB"/>
    <property type="match status" value="1"/>
</dbReference>
<evidence type="ECO:0000313" key="11">
    <source>
        <dbReference type="EMBL" id="GBC97541.1"/>
    </source>
</evidence>
<dbReference type="PIRSF" id="PIRSF005384">
    <property type="entry name" value="RpiB_LacA_B"/>
    <property type="match status" value="1"/>
</dbReference>
<evidence type="ECO:0000256" key="4">
    <source>
        <dbReference type="ARBA" id="ARBA00011738"/>
    </source>
</evidence>
<dbReference type="InterPro" id="IPR003500">
    <property type="entry name" value="RpiB_LacA_LacB"/>
</dbReference>
<feature type="binding site" evidence="10">
    <location>
        <position position="106"/>
    </location>
    <ligand>
        <name>D-ribulose 5-phosphate</name>
        <dbReference type="ChEBI" id="CHEBI:58121"/>
    </ligand>
</feature>
<organism evidence="11 12">
    <name type="scientific">Candidatus Fervidibacter japonicus</name>
    <dbReference type="NCBI Taxonomy" id="2035412"/>
    <lineage>
        <taxon>Bacteria</taxon>
        <taxon>Candidatus Fervidibacterota</taxon>
        <taxon>Candidatus Fervidibacter</taxon>
    </lineage>
</organism>
<comment type="caution">
    <text evidence="11">The sequence shown here is derived from an EMBL/GenBank/DDBJ whole genome shotgun (WGS) entry which is preliminary data.</text>
</comment>
<evidence type="ECO:0000256" key="8">
    <source>
        <dbReference type="ARBA" id="ARBA00032117"/>
    </source>
</evidence>
<dbReference type="PANTHER" id="PTHR30345:SF0">
    <property type="entry name" value="DNA DAMAGE-REPAIR_TOLERATION PROTEIN DRT102"/>
    <property type="match status" value="1"/>
</dbReference>
<keyword evidence="7 11" id="KW-0413">Isomerase</keyword>
<protein>
    <recommendedName>
        <fullName evidence="6">Ribose-5-phosphate isomerase B</fullName>
        <ecNumber evidence="5">5.3.1.6</ecNumber>
    </recommendedName>
    <alternativeName>
        <fullName evidence="8">Phosphoriboisomerase B</fullName>
    </alternativeName>
</protein>
<name>A0A2H5X8N8_9BACT</name>
<dbReference type="PANTHER" id="PTHR30345">
    <property type="entry name" value="RIBOSE-5-PHOSPHATE ISOMERASE B"/>
    <property type="match status" value="1"/>
</dbReference>
<comment type="subunit">
    <text evidence="4">Homodimer.</text>
</comment>
<dbReference type="Pfam" id="PF02502">
    <property type="entry name" value="LacAB_rpiB"/>
    <property type="match status" value="1"/>
</dbReference>
<feature type="active site" description="Proton donor" evidence="9">
    <location>
        <position position="105"/>
    </location>
</feature>
<comment type="similarity">
    <text evidence="3">Belongs to the LacAB/RpiB family.</text>
</comment>
<gene>
    <name evidence="11" type="primary">rpiB</name>
    <name evidence="11" type="ORF">HRbin17_00028</name>
</gene>
<feature type="active site" description="Proton acceptor" evidence="9">
    <location>
        <position position="72"/>
    </location>
</feature>
<dbReference type="NCBIfam" id="NF004051">
    <property type="entry name" value="PRK05571.1"/>
    <property type="match status" value="1"/>
</dbReference>
<feature type="binding site" evidence="10">
    <location>
        <position position="140"/>
    </location>
    <ligand>
        <name>D-ribulose 5-phosphate</name>
        <dbReference type="ChEBI" id="CHEBI:58121"/>
    </ligand>
</feature>
<sequence length="164" mass="17468">MGDASPPFCIGLASDHAGFSLKEWLKTRLAQAGYQCVDFGTHDTQPCDYPDFAAAVAHAVVNGQCDVGIVICGTGIGSAIAANKVPGARCALCWNEYTARMARAHNDANLLALGARVIGEELAWSIVQAWLQTSFSGEERHRRRISKIVALEALPRSAQGGRNA</sequence>
<evidence type="ECO:0000313" key="12">
    <source>
        <dbReference type="Proteomes" id="UP000236173"/>
    </source>
</evidence>
<dbReference type="Proteomes" id="UP000236173">
    <property type="component" value="Unassembled WGS sequence"/>
</dbReference>
<evidence type="ECO:0000256" key="6">
    <source>
        <dbReference type="ARBA" id="ARBA00014007"/>
    </source>
</evidence>
<evidence type="ECO:0000256" key="3">
    <source>
        <dbReference type="ARBA" id="ARBA00008754"/>
    </source>
</evidence>
<feature type="binding site" evidence="10">
    <location>
        <begin position="73"/>
        <end position="77"/>
    </location>
    <ligand>
        <name>D-ribulose 5-phosphate</name>
        <dbReference type="ChEBI" id="CHEBI:58121"/>
    </ligand>
</feature>
<reference evidence="12" key="1">
    <citation type="submission" date="2017-09" db="EMBL/GenBank/DDBJ databases">
        <title>Metaegenomics of thermophilic ammonia-oxidizing enrichment culture.</title>
        <authorList>
            <person name="Kato S."/>
            <person name="Suzuki K."/>
        </authorList>
    </citation>
    <scope>NUCLEOTIDE SEQUENCE [LARGE SCALE GENOMIC DNA]</scope>
</reference>
<dbReference type="NCBIfam" id="TIGR00689">
    <property type="entry name" value="rpiB_lacA_lacB"/>
    <property type="match status" value="1"/>
</dbReference>
<evidence type="ECO:0000256" key="9">
    <source>
        <dbReference type="PIRSR" id="PIRSR005384-1"/>
    </source>
</evidence>
<comment type="pathway">
    <text evidence="2">Carbohydrate degradation; pentose phosphate pathway; D-ribose 5-phosphate from D-ribulose 5-phosphate (non-oxidative stage): step 1/1.</text>
</comment>
<dbReference type="GO" id="GO:0004751">
    <property type="term" value="F:ribose-5-phosphate isomerase activity"/>
    <property type="evidence" value="ECO:0007669"/>
    <property type="project" value="UniProtKB-EC"/>
</dbReference>
<feature type="binding site" evidence="10">
    <location>
        <position position="116"/>
    </location>
    <ligand>
        <name>D-ribulose 5-phosphate</name>
        <dbReference type="ChEBI" id="CHEBI:58121"/>
    </ligand>
</feature>
<evidence type="ECO:0000256" key="1">
    <source>
        <dbReference type="ARBA" id="ARBA00001713"/>
    </source>
</evidence>
<dbReference type="InterPro" id="IPR004785">
    <property type="entry name" value="RpiB"/>
</dbReference>
<dbReference type="Gene3D" id="3.40.1400.10">
    <property type="entry name" value="Sugar-phosphate isomerase, RpiB/LacA/LacB"/>
    <property type="match status" value="1"/>
</dbReference>
<dbReference type="InterPro" id="IPR011860">
    <property type="entry name" value="Rib-5-P_Isoase_Actino"/>
</dbReference>
<feature type="binding site" evidence="10">
    <location>
        <begin position="15"/>
        <end position="16"/>
    </location>
    <ligand>
        <name>D-ribulose 5-phosphate</name>
        <dbReference type="ChEBI" id="CHEBI:58121"/>
    </ligand>
</feature>
<evidence type="ECO:0000256" key="10">
    <source>
        <dbReference type="PIRSR" id="PIRSR005384-2"/>
    </source>
</evidence>
<accession>A0A2H5X8N8</accession>
<feature type="binding site" evidence="10">
    <location>
        <position position="144"/>
    </location>
    <ligand>
        <name>D-ribulose 5-phosphate</name>
        <dbReference type="ChEBI" id="CHEBI:58121"/>
    </ligand>
</feature>
<evidence type="ECO:0000256" key="2">
    <source>
        <dbReference type="ARBA" id="ARBA00004988"/>
    </source>
</evidence>
<dbReference type="GO" id="GO:0005975">
    <property type="term" value="P:carbohydrate metabolic process"/>
    <property type="evidence" value="ECO:0007669"/>
    <property type="project" value="InterPro"/>
</dbReference>
<dbReference type="EMBL" id="BEHT01000001">
    <property type="protein sequence ID" value="GBC97541.1"/>
    <property type="molecule type" value="Genomic_DNA"/>
</dbReference>
<evidence type="ECO:0000256" key="7">
    <source>
        <dbReference type="ARBA" id="ARBA00023235"/>
    </source>
</evidence>
<comment type="catalytic activity">
    <reaction evidence="1">
        <text>aldehydo-D-ribose 5-phosphate = D-ribulose 5-phosphate</text>
        <dbReference type="Rhea" id="RHEA:14657"/>
        <dbReference type="ChEBI" id="CHEBI:58121"/>
        <dbReference type="ChEBI" id="CHEBI:58273"/>
        <dbReference type="EC" id="5.3.1.6"/>
    </reaction>
</comment>